<accession>A0A7W5BDM2</accession>
<name>A0A7W5BDM2_9BURK</name>
<evidence type="ECO:0000256" key="1">
    <source>
        <dbReference type="SAM" id="Phobius"/>
    </source>
</evidence>
<dbReference type="InterPro" id="IPR052026">
    <property type="entry name" value="ExeA_AAA_ATPase_DNA-bind"/>
</dbReference>
<evidence type="ECO:0000259" key="2">
    <source>
        <dbReference type="Pfam" id="PF13401"/>
    </source>
</evidence>
<sequence length="326" mass="35317">MYQSHFGLTQAPFNITPNPAFFYSGNERGAMLEALLYAVGSGEGIIKVTGEVGSGKTMLCRMLDSQLPPHVDVIYLVNPSLGPEDVLYAIAGELGLNAEGLRGNEVLRLLNTDLIARHSAGRQVLLLVEEAQAMPLETLEEVRLLTNLETAHHKLLQIVLFGQPELDESLALPRMRQLRERITHSFTVPPLAPELLPDFLAFRLQAAGHRGRPLFSKGAVKLIARVSQGIVRRVNILADKALMAAFADDAATVRPAHVRQAIRDSSFAAPPRALPAWLLVGAGFVLALLVAGAWLVWQQSLAPPDGYGKGQHAAREDALPASRFAG</sequence>
<dbReference type="AlphaFoldDB" id="A0A7W5BDM2"/>
<gene>
    <name evidence="3" type="ORF">FHS03_004307</name>
</gene>
<keyword evidence="1" id="KW-0812">Transmembrane</keyword>
<dbReference type="PANTHER" id="PTHR35894:SF1">
    <property type="entry name" value="PHOSPHORIBULOKINASE _ URIDINE KINASE FAMILY"/>
    <property type="match status" value="1"/>
</dbReference>
<dbReference type="PANTHER" id="PTHR35894">
    <property type="entry name" value="GENERAL SECRETION PATHWAY PROTEIN A-RELATED"/>
    <property type="match status" value="1"/>
</dbReference>
<dbReference type="Pfam" id="PF13401">
    <property type="entry name" value="AAA_22"/>
    <property type="match status" value="1"/>
</dbReference>
<organism evidence="3 4">
    <name type="scientific">Pseudoduganella violacea</name>
    <dbReference type="NCBI Taxonomy" id="1715466"/>
    <lineage>
        <taxon>Bacteria</taxon>
        <taxon>Pseudomonadati</taxon>
        <taxon>Pseudomonadota</taxon>
        <taxon>Betaproteobacteria</taxon>
        <taxon>Burkholderiales</taxon>
        <taxon>Oxalobacteraceae</taxon>
        <taxon>Telluria group</taxon>
        <taxon>Pseudoduganella</taxon>
    </lineage>
</organism>
<dbReference type="SUPFAM" id="SSF52540">
    <property type="entry name" value="P-loop containing nucleoside triphosphate hydrolases"/>
    <property type="match status" value="1"/>
</dbReference>
<reference evidence="3 4" key="1">
    <citation type="submission" date="2020-08" db="EMBL/GenBank/DDBJ databases">
        <title>Genomic Encyclopedia of Type Strains, Phase III (KMG-III): the genomes of soil and plant-associated and newly described type strains.</title>
        <authorList>
            <person name="Whitman W."/>
        </authorList>
    </citation>
    <scope>NUCLEOTIDE SEQUENCE [LARGE SCALE GENOMIC DNA]</scope>
    <source>
        <strain evidence="3 4">CECT 8897</strain>
    </source>
</reference>
<protein>
    <submittedName>
        <fullName evidence="3">Type II secretory pathway predicted ATPase ExeA</fullName>
    </submittedName>
</protein>
<dbReference type="EMBL" id="JACHXD010000014">
    <property type="protein sequence ID" value="MBB3121231.1"/>
    <property type="molecule type" value="Genomic_DNA"/>
</dbReference>
<feature type="transmembrane region" description="Helical" evidence="1">
    <location>
        <begin position="274"/>
        <end position="297"/>
    </location>
</feature>
<evidence type="ECO:0000313" key="3">
    <source>
        <dbReference type="EMBL" id="MBB3121231.1"/>
    </source>
</evidence>
<dbReference type="RefSeq" id="WP_183442955.1">
    <property type="nucleotide sequence ID" value="NZ_JACHXD010000014.1"/>
</dbReference>
<keyword evidence="4" id="KW-1185">Reference proteome</keyword>
<dbReference type="Proteomes" id="UP000541535">
    <property type="component" value="Unassembled WGS sequence"/>
</dbReference>
<keyword evidence="1" id="KW-0472">Membrane</keyword>
<dbReference type="InterPro" id="IPR027417">
    <property type="entry name" value="P-loop_NTPase"/>
</dbReference>
<dbReference type="Gene3D" id="3.40.50.300">
    <property type="entry name" value="P-loop containing nucleotide triphosphate hydrolases"/>
    <property type="match status" value="1"/>
</dbReference>
<dbReference type="GO" id="GO:0016887">
    <property type="term" value="F:ATP hydrolysis activity"/>
    <property type="evidence" value="ECO:0007669"/>
    <property type="project" value="InterPro"/>
</dbReference>
<feature type="domain" description="ORC1/DEAH AAA+ ATPase" evidence="2">
    <location>
        <begin position="41"/>
        <end position="168"/>
    </location>
</feature>
<keyword evidence="1" id="KW-1133">Transmembrane helix</keyword>
<dbReference type="InterPro" id="IPR049945">
    <property type="entry name" value="AAA_22"/>
</dbReference>
<evidence type="ECO:0000313" key="4">
    <source>
        <dbReference type="Proteomes" id="UP000541535"/>
    </source>
</evidence>
<proteinExistence type="predicted"/>
<comment type="caution">
    <text evidence="3">The sequence shown here is derived from an EMBL/GenBank/DDBJ whole genome shotgun (WGS) entry which is preliminary data.</text>
</comment>